<dbReference type="EMBL" id="BORQ01000001">
    <property type="protein sequence ID" value="GIO29397.1"/>
    <property type="molecule type" value="Genomic_DNA"/>
</dbReference>
<dbReference type="AlphaFoldDB" id="A0A920CAF3"/>
<dbReference type="InterPro" id="IPR050109">
    <property type="entry name" value="HTH-type_TetR-like_transc_reg"/>
</dbReference>
<evidence type="ECO:0000313" key="6">
    <source>
        <dbReference type="EMBL" id="GIO29397.1"/>
    </source>
</evidence>
<dbReference type="InterPro" id="IPR009057">
    <property type="entry name" value="Homeodomain-like_sf"/>
</dbReference>
<keyword evidence="2 4" id="KW-0238">DNA-binding</keyword>
<feature type="domain" description="HTH tetR-type" evidence="5">
    <location>
        <begin position="7"/>
        <end position="67"/>
    </location>
</feature>
<sequence>MVQVLKEELRQAIVQHAQDEFAQHGFADASIKRIAANAGISVGNLYRYFPGKEALFDSIVSPVLRELEMLIGNHDNHPDETGDIFELVVHALAGIVEKYRRPLLILIDGSKGTRFETAAANFHRVMADNVAEHLAIYNGKQGRTVFERQAAWPVSVAFMQGYFEIIRRHQDPEDCKRMVGQYVSFWYQGLRAFL</sequence>
<dbReference type="RefSeq" id="WP_160038117.1">
    <property type="nucleotide sequence ID" value="NZ_BORQ01000001.1"/>
</dbReference>
<dbReference type="GO" id="GO:0000976">
    <property type="term" value="F:transcription cis-regulatory region binding"/>
    <property type="evidence" value="ECO:0007669"/>
    <property type="project" value="TreeGrafter"/>
</dbReference>
<dbReference type="PROSITE" id="PS50977">
    <property type="entry name" value="HTH_TETR_2"/>
    <property type="match status" value="1"/>
</dbReference>
<dbReference type="InterPro" id="IPR001647">
    <property type="entry name" value="HTH_TetR"/>
</dbReference>
<dbReference type="SUPFAM" id="SSF46689">
    <property type="entry name" value="Homeodomain-like"/>
    <property type="match status" value="1"/>
</dbReference>
<accession>A0A920CAF3</accession>
<protein>
    <submittedName>
        <fullName evidence="6">TetR family transcriptional regulator</fullName>
    </submittedName>
</protein>
<evidence type="ECO:0000256" key="3">
    <source>
        <dbReference type="ARBA" id="ARBA00023163"/>
    </source>
</evidence>
<dbReference type="PRINTS" id="PR00455">
    <property type="entry name" value="HTHTETR"/>
</dbReference>
<evidence type="ECO:0000256" key="2">
    <source>
        <dbReference type="ARBA" id="ARBA00023125"/>
    </source>
</evidence>
<dbReference type="FunFam" id="1.10.10.60:FF:000141">
    <property type="entry name" value="TetR family transcriptional regulator"/>
    <property type="match status" value="1"/>
</dbReference>
<organism evidence="6 7">
    <name type="scientific">Paenibacillus albilobatus</name>
    <dbReference type="NCBI Taxonomy" id="2716884"/>
    <lineage>
        <taxon>Bacteria</taxon>
        <taxon>Bacillati</taxon>
        <taxon>Bacillota</taxon>
        <taxon>Bacilli</taxon>
        <taxon>Bacillales</taxon>
        <taxon>Paenibacillaceae</taxon>
        <taxon>Paenibacillus</taxon>
    </lineage>
</organism>
<dbReference type="Pfam" id="PF00440">
    <property type="entry name" value="TetR_N"/>
    <property type="match status" value="1"/>
</dbReference>
<gene>
    <name evidence="6" type="ORF">J2TS6_05380</name>
</gene>
<dbReference type="Proteomes" id="UP000679779">
    <property type="component" value="Unassembled WGS sequence"/>
</dbReference>
<dbReference type="PANTHER" id="PTHR30055">
    <property type="entry name" value="HTH-TYPE TRANSCRIPTIONAL REGULATOR RUTR"/>
    <property type="match status" value="1"/>
</dbReference>
<reference evidence="6" key="1">
    <citation type="submission" date="2021-03" db="EMBL/GenBank/DDBJ databases">
        <title>Antimicrobial resistance genes in bacteria isolated from Japanese honey, and their potential for conferring macrolide and lincosamide resistance in the American foulbrood pathogen Paenibacillus larvae.</title>
        <authorList>
            <person name="Okamoto M."/>
            <person name="Kumagai M."/>
            <person name="Kanamori H."/>
            <person name="Takamatsu D."/>
        </authorList>
    </citation>
    <scope>NUCLEOTIDE SEQUENCE</scope>
    <source>
        <strain evidence="6">J2TS6</strain>
    </source>
</reference>
<dbReference type="GO" id="GO:0045892">
    <property type="term" value="P:negative regulation of DNA-templated transcription"/>
    <property type="evidence" value="ECO:0007669"/>
    <property type="project" value="UniProtKB-ARBA"/>
</dbReference>
<dbReference type="PROSITE" id="PS01081">
    <property type="entry name" value="HTH_TETR_1"/>
    <property type="match status" value="1"/>
</dbReference>
<evidence type="ECO:0000256" key="1">
    <source>
        <dbReference type="ARBA" id="ARBA00023015"/>
    </source>
</evidence>
<feature type="DNA-binding region" description="H-T-H motif" evidence="4">
    <location>
        <begin position="30"/>
        <end position="49"/>
    </location>
</feature>
<name>A0A920CAF3_9BACL</name>
<keyword evidence="3" id="KW-0804">Transcription</keyword>
<keyword evidence="7" id="KW-1185">Reference proteome</keyword>
<dbReference type="PANTHER" id="PTHR30055:SF226">
    <property type="entry name" value="HTH-TYPE TRANSCRIPTIONAL REGULATOR PKSA"/>
    <property type="match status" value="1"/>
</dbReference>
<dbReference type="InterPro" id="IPR023772">
    <property type="entry name" value="DNA-bd_HTH_TetR-type_CS"/>
</dbReference>
<dbReference type="GO" id="GO:0003700">
    <property type="term" value="F:DNA-binding transcription factor activity"/>
    <property type="evidence" value="ECO:0007669"/>
    <property type="project" value="TreeGrafter"/>
</dbReference>
<keyword evidence="1" id="KW-0805">Transcription regulation</keyword>
<evidence type="ECO:0000259" key="5">
    <source>
        <dbReference type="PROSITE" id="PS50977"/>
    </source>
</evidence>
<proteinExistence type="predicted"/>
<dbReference type="Gene3D" id="1.10.357.10">
    <property type="entry name" value="Tetracycline Repressor, domain 2"/>
    <property type="match status" value="1"/>
</dbReference>
<evidence type="ECO:0000256" key="4">
    <source>
        <dbReference type="PROSITE-ProRule" id="PRU00335"/>
    </source>
</evidence>
<comment type="caution">
    <text evidence="6">The sequence shown here is derived from an EMBL/GenBank/DDBJ whole genome shotgun (WGS) entry which is preliminary data.</text>
</comment>
<evidence type="ECO:0000313" key="7">
    <source>
        <dbReference type="Proteomes" id="UP000679779"/>
    </source>
</evidence>